<reference evidence="2 3" key="1">
    <citation type="submission" date="2022-10" db="EMBL/GenBank/DDBJ databases">
        <title>Comparative genomics and taxonomic characterization of three novel marine species of genus Reichenbachiella exhibiting antioxidant and polysaccharide degradation activities.</title>
        <authorList>
            <person name="Muhammad N."/>
            <person name="Lee Y.-J."/>
            <person name="Ko J."/>
            <person name="Kim S.-G."/>
        </authorList>
    </citation>
    <scope>NUCLEOTIDE SEQUENCE [LARGE SCALE GENOMIC DNA]</scope>
    <source>
        <strain evidence="2 3">ABR2-5</strain>
    </source>
</reference>
<keyword evidence="3" id="KW-1185">Reference proteome</keyword>
<protein>
    <submittedName>
        <fullName evidence="2">DinB family protein</fullName>
    </submittedName>
</protein>
<dbReference type="EMBL" id="JAOYOD010000001">
    <property type="protein sequence ID" value="MCV9386757.1"/>
    <property type="molecule type" value="Genomic_DNA"/>
</dbReference>
<accession>A0ABT3CSV9</accession>
<organism evidence="2 3">
    <name type="scientific">Reichenbachiella ulvae</name>
    <dbReference type="NCBI Taxonomy" id="2980104"/>
    <lineage>
        <taxon>Bacteria</taxon>
        <taxon>Pseudomonadati</taxon>
        <taxon>Bacteroidota</taxon>
        <taxon>Cytophagia</taxon>
        <taxon>Cytophagales</taxon>
        <taxon>Reichenbachiellaceae</taxon>
        <taxon>Reichenbachiella</taxon>
    </lineage>
</organism>
<dbReference type="Gene3D" id="1.20.120.450">
    <property type="entry name" value="dinb family like domain"/>
    <property type="match status" value="1"/>
</dbReference>
<evidence type="ECO:0000313" key="3">
    <source>
        <dbReference type="Proteomes" id="UP001300692"/>
    </source>
</evidence>
<dbReference type="RefSeq" id="WP_264137592.1">
    <property type="nucleotide sequence ID" value="NZ_JAOYOD010000001.1"/>
</dbReference>
<dbReference type="InterPro" id="IPR034660">
    <property type="entry name" value="DinB/YfiT-like"/>
</dbReference>
<dbReference type="InterPro" id="IPR024775">
    <property type="entry name" value="DinB-like"/>
</dbReference>
<dbReference type="Pfam" id="PF12867">
    <property type="entry name" value="DinB_2"/>
    <property type="match status" value="1"/>
</dbReference>
<gene>
    <name evidence="2" type="ORF">N7U62_08790</name>
</gene>
<evidence type="ECO:0000313" key="2">
    <source>
        <dbReference type="EMBL" id="MCV9386757.1"/>
    </source>
</evidence>
<dbReference type="SUPFAM" id="SSF109854">
    <property type="entry name" value="DinB/YfiT-like putative metalloenzymes"/>
    <property type="match status" value="1"/>
</dbReference>
<sequence length="153" mass="17836">MQEQIDLLKSTRNNILKELEDCSEQQLFQIPEGFNNHIIWNAAHVVVTPHLLIYGRSGLPLRLETNYIESFRKGSQPSKEVSTELIHWVKDHLINFPEELSEDFKKGVFNNFDSYETSYRFALNSVEDAIAFNNVHEAMHYGQIKMLKRLVKA</sequence>
<evidence type="ECO:0000259" key="1">
    <source>
        <dbReference type="Pfam" id="PF12867"/>
    </source>
</evidence>
<name>A0ABT3CSV9_9BACT</name>
<comment type="caution">
    <text evidence="2">The sequence shown here is derived from an EMBL/GenBank/DDBJ whole genome shotgun (WGS) entry which is preliminary data.</text>
</comment>
<dbReference type="Proteomes" id="UP001300692">
    <property type="component" value="Unassembled WGS sequence"/>
</dbReference>
<feature type="domain" description="DinB-like" evidence="1">
    <location>
        <begin position="8"/>
        <end position="144"/>
    </location>
</feature>
<proteinExistence type="predicted"/>